<protein>
    <recommendedName>
        <fullName evidence="3">Response regulatory domain-containing protein</fullName>
    </recommendedName>
</protein>
<dbReference type="PROSITE" id="PS50110">
    <property type="entry name" value="RESPONSE_REGULATORY"/>
    <property type="match status" value="1"/>
</dbReference>
<evidence type="ECO:0000256" key="1">
    <source>
        <dbReference type="ARBA" id="ARBA00022553"/>
    </source>
</evidence>
<comment type="caution">
    <text evidence="4">The sequence shown here is derived from an EMBL/GenBank/DDBJ whole genome shotgun (WGS) entry which is preliminary data.</text>
</comment>
<gene>
    <name evidence="4" type="ORF">A2519_20275</name>
</gene>
<evidence type="ECO:0000256" key="2">
    <source>
        <dbReference type="PROSITE-ProRule" id="PRU00169"/>
    </source>
</evidence>
<evidence type="ECO:0000313" key="5">
    <source>
        <dbReference type="Proteomes" id="UP000179243"/>
    </source>
</evidence>
<organism evidence="4 5">
    <name type="scientific">Candidatus Raymondbacteria bacterium RIFOXYD12_FULL_49_13</name>
    <dbReference type="NCBI Taxonomy" id="1817890"/>
    <lineage>
        <taxon>Bacteria</taxon>
        <taxon>Raymondiibacteriota</taxon>
    </lineage>
</organism>
<dbReference type="PANTHER" id="PTHR44591">
    <property type="entry name" value="STRESS RESPONSE REGULATOR PROTEIN 1"/>
    <property type="match status" value="1"/>
</dbReference>
<dbReference type="PANTHER" id="PTHR44591:SF3">
    <property type="entry name" value="RESPONSE REGULATORY DOMAIN-CONTAINING PROTEIN"/>
    <property type="match status" value="1"/>
</dbReference>
<reference evidence="4 5" key="1">
    <citation type="journal article" date="2016" name="Nat. Commun.">
        <title>Thousands of microbial genomes shed light on interconnected biogeochemical processes in an aquifer system.</title>
        <authorList>
            <person name="Anantharaman K."/>
            <person name="Brown C.T."/>
            <person name="Hug L.A."/>
            <person name="Sharon I."/>
            <person name="Castelle C.J."/>
            <person name="Probst A.J."/>
            <person name="Thomas B.C."/>
            <person name="Singh A."/>
            <person name="Wilkins M.J."/>
            <person name="Karaoz U."/>
            <person name="Brodie E.L."/>
            <person name="Williams K.H."/>
            <person name="Hubbard S.S."/>
            <person name="Banfield J.F."/>
        </authorList>
    </citation>
    <scope>NUCLEOTIDE SEQUENCE [LARGE SCALE GENOMIC DNA]</scope>
</reference>
<dbReference type="SUPFAM" id="SSF52172">
    <property type="entry name" value="CheY-like"/>
    <property type="match status" value="1"/>
</dbReference>
<dbReference type="GO" id="GO:0000160">
    <property type="term" value="P:phosphorelay signal transduction system"/>
    <property type="evidence" value="ECO:0007669"/>
    <property type="project" value="InterPro"/>
</dbReference>
<name>A0A1F7F3L8_UNCRA</name>
<accession>A0A1F7F3L8</accession>
<dbReference type="Pfam" id="PF00072">
    <property type="entry name" value="Response_reg"/>
    <property type="match status" value="1"/>
</dbReference>
<dbReference type="InterPro" id="IPR011006">
    <property type="entry name" value="CheY-like_superfamily"/>
</dbReference>
<dbReference type="InterPro" id="IPR001789">
    <property type="entry name" value="Sig_transdc_resp-reg_receiver"/>
</dbReference>
<proteinExistence type="predicted"/>
<dbReference type="InterPro" id="IPR050595">
    <property type="entry name" value="Bact_response_regulator"/>
</dbReference>
<feature type="domain" description="Response regulatory" evidence="3">
    <location>
        <begin position="2"/>
        <end position="119"/>
    </location>
</feature>
<evidence type="ECO:0000313" key="4">
    <source>
        <dbReference type="EMBL" id="OGK01096.1"/>
    </source>
</evidence>
<keyword evidence="1 2" id="KW-0597">Phosphoprotein</keyword>
<dbReference type="Gene3D" id="3.40.50.2300">
    <property type="match status" value="1"/>
</dbReference>
<dbReference type="AlphaFoldDB" id="A0A1F7F3L8"/>
<feature type="modified residue" description="4-aspartylphosphate" evidence="2">
    <location>
        <position position="52"/>
    </location>
</feature>
<dbReference type="Proteomes" id="UP000179243">
    <property type="component" value="Unassembled WGS sequence"/>
</dbReference>
<evidence type="ECO:0000259" key="3">
    <source>
        <dbReference type="PROSITE" id="PS50110"/>
    </source>
</evidence>
<dbReference type="SMART" id="SM00448">
    <property type="entry name" value="REC"/>
    <property type="match status" value="1"/>
</dbReference>
<dbReference type="EMBL" id="MFYX01000133">
    <property type="protein sequence ID" value="OGK01096.1"/>
    <property type="molecule type" value="Genomic_DNA"/>
</dbReference>
<sequence>MHILIVDDSKTIRFMLLRLLKELGYDTISEAADVDAALLIIQKSPPDLIFSDFNMPGKNGVDFLKAIRQNPATDKIPFIMVTTFHDKKIIYDAVKAGLQHYIFKPIEKNLLIEKLTALSISHHIQPPVVAITTHVIDSNKVGDAPPLKDESGPAKKEQSISLEQENDIIEHFFLVFDGEMTIQEFHAWAAANILPHLPKGCKTQSSEQLLDFLRSAVSSGIQSALKKINS</sequence>